<evidence type="ECO:0000256" key="4">
    <source>
        <dbReference type="ARBA" id="ARBA00022452"/>
    </source>
</evidence>
<evidence type="ECO:0000256" key="11">
    <source>
        <dbReference type="ARBA" id="ARBA00023136"/>
    </source>
</evidence>
<accession>A0A1T0AXG7</accession>
<keyword evidence="13" id="KW-0998">Cell outer membrane</keyword>
<dbReference type="Gene3D" id="3.10.560.10">
    <property type="entry name" value="Outer membrane lipoprotein wza domain like"/>
    <property type="match status" value="2"/>
</dbReference>
<keyword evidence="8" id="KW-0625">Polysaccharide transport</keyword>
<keyword evidence="11" id="KW-0472">Membrane</keyword>
<dbReference type="GO" id="GO:0046930">
    <property type="term" value="C:pore complex"/>
    <property type="evidence" value="ECO:0007669"/>
    <property type="project" value="UniProtKB-KW"/>
</dbReference>
<evidence type="ECO:0000256" key="9">
    <source>
        <dbReference type="ARBA" id="ARBA00023065"/>
    </source>
</evidence>
<evidence type="ECO:0000256" key="7">
    <source>
        <dbReference type="ARBA" id="ARBA00022729"/>
    </source>
</evidence>
<dbReference type="Gene3D" id="3.30.1950.10">
    <property type="entry name" value="wza like domain"/>
    <property type="match status" value="1"/>
</dbReference>
<dbReference type="PANTHER" id="PTHR33619:SF3">
    <property type="entry name" value="POLYSACCHARIDE EXPORT PROTEIN GFCE-RELATED"/>
    <property type="match status" value="1"/>
</dbReference>
<evidence type="ECO:0000313" key="18">
    <source>
        <dbReference type="EMBL" id="OOS01866.1"/>
    </source>
</evidence>
<feature type="domain" description="SLBB" evidence="17">
    <location>
        <begin position="257"/>
        <end position="355"/>
    </location>
</feature>
<dbReference type="EMBL" id="MUYB01000041">
    <property type="protein sequence ID" value="OOS01866.1"/>
    <property type="molecule type" value="Genomic_DNA"/>
</dbReference>
<evidence type="ECO:0000313" key="19">
    <source>
        <dbReference type="Proteomes" id="UP000190023"/>
    </source>
</evidence>
<name>A0A1T0AXG7_9PAST</name>
<evidence type="ECO:0000256" key="8">
    <source>
        <dbReference type="ARBA" id="ARBA00023047"/>
    </source>
</evidence>
<evidence type="ECO:0000256" key="12">
    <source>
        <dbReference type="ARBA" id="ARBA00023139"/>
    </source>
</evidence>
<keyword evidence="7 15" id="KW-0732">Signal</keyword>
<dbReference type="InterPro" id="IPR003715">
    <property type="entry name" value="Poly_export_N"/>
</dbReference>
<dbReference type="Pfam" id="PF02563">
    <property type="entry name" value="Poly_export"/>
    <property type="match status" value="1"/>
</dbReference>
<dbReference type="Pfam" id="PF22461">
    <property type="entry name" value="SLBB_2"/>
    <property type="match status" value="1"/>
</dbReference>
<comment type="similarity">
    <text evidence="2">Belongs to the BexD/CtrA/VexA family.</text>
</comment>
<gene>
    <name evidence="18" type="ORF">B0188_09305</name>
</gene>
<feature type="chain" id="PRO_5012752277" evidence="15">
    <location>
        <begin position="21"/>
        <end position="387"/>
    </location>
</feature>
<keyword evidence="6" id="KW-0812">Transmembrane</keyword>
<evidence type="ECO:0000256" key="10">
    <source>
        <dbReference type="ARBA" id="ARBA00023114"/>
    </source>
</evidence>
<protein>
    <submittedName>
        <fullName evidence="18">Sugar ABC transporter substrate-binding protein</fullName>
    </submittedName>
</protein>
<sequence>MKINKLLSLSLLGVAFLSGCHTLPTSGASQKAIMGMSENQKVPDVDVIDIDDSIVTVLFNQVQSQSFTQFKQKNANYSGTINIGDTLDVLIWEAAPAVLFGNVIAENAGGANLTRLPEQVVNKSGKITIPFLGPITVKGKTTDQIQDEIARRLSKIANQPQALVRLNKNNSENVSVLRQGNSIRMPLTSQGERVLDAIAAVGGSSQNLEDVSVQLTRNNEVKTLALEKIITNPNENIALRSGDVITLFSTPLSFTGLGAVGENKKVKFSANGMSLAEGIGQMGGLIDTRTDPQGIFIFRHIPFNSLDIEAQQRWKDKGYSAGMDIPTVYRVNLLEPKSMFWLQKIPLRDKDIVYVSNAPLAEFQKFLNLIFSITSPVTNTINSIKRF</sequence>
<keyword evidence="5" id="KW-0762">Sugar transport</keyword>
<keyword evidence="3" id="KW-0813">Transport</keyword>
<dbReference type="GO" id="GO:0015288">
    <property type="term" value="F:porin activity"/>
    <property type="evidence" value="ECO:0007669"/>
    <property type="project" value="UniProtKB-KW"/>
</dbReference>
<dbReference type="Proteomes" id="UP000190023">
    <property type="component" value="Unassembled WGS sequence"/>
</dbReference>
<dbReference type="OrthoDB" id="9808948at2"/>
<keyword evidence="12" id="KW-0564">Palmitate</keyword>
<keyword evidence="19" id="KW-1185">Reference proteome</keyword>
<proteinExistence type="inferred from homology"/>
<keyword evidence="4" id="KW-1134">Transmembrane beta strand</keyword>
<dbReference type="STRING" id="123822.B0188_09305"/>
<evidence type="ECO:0000256" key="14">
    <source>
        <dbReference type="ARBA" id="ARBA00023288"/>
    </source>
</evidence>
<keyword evidence="10" id="KW-0626">Porin</keyword>
<dbReference type="GO" id="GO:0009279">
    <property type="term" value="C:cell outer membrane"/>
    <property type="evidence" value="ECO:0007669"/>
    <property type="project" value="UniProtKB-SubCell"/>
</dbReference>
<evidence type="ECO:0000256" key="2">
    <source>
        <dbReference type="ARBA" id="ARBA00009450"/>
    </source>
</evidence>
<keyword evidence="9" id="KW-0406">Ion transport</keyword>
<evidence type="ECO:0000256" key="5">
    <source>
        <dbReference type="ARBA" id="ARBA00022597"/>
    </source>
</evidence>
<dbReference type="GO" id="GO:0015159">
    <property type="term" value="F:polysaccharide transmembrane transporter activity"/>
    <property type="evidence" value="ECO:0007669"/>
    <property type="project" value="InterPro"/>
</dbReference>
<dbReference type="PROSITE" id="PS51257">
    <property type="entry name" value="PROKAR_LIPOPROTEIN"/>
    <property type="match status" value="1"/>
</dbReference>
<comment type="subcellular location">
    <subcellularLocation>
        <location evidence="1">Cell outer membrane</location>
        <topology evidence="1">Multi-pass membrane protein</topology>
    </subcellularLocation>
</comment>
<evidence type="ECO:0000259" key="16">
    <source>
        <dbReference type="Pfam" id="PF02563"/>
    </source>
</evidence>
<feature type="domain" description="Polysaccharide export protein N-terminal" evidence="16">
    <location>
        <begin position="75"/>
        <end position="166"/>
    </location>
</feature>
<evidence type="ECO:0000259" key="17">
    <source>
        <dbReference type="Pfam" id="PF22461"/>
    </source>
</evidence>
<evidence type="ECO:0000256" key="3">
    <source>
        <dbReference type="ARBA" id="ARBA00022448"/>
    </source>
</evidence>
<dbReference type="AlphaFoldDB" id="A0A1T0AXG7"/>
<evidence type="ECO:0000256" key="6">
    <source>
        <dbReference type="ARBA" id="ARBA00022692"/>
    </source>
</evidence>
<dbReference type="InterPro" id="IPR049712">
    <property type="entry name" value="Poly_export"/>
</dbReference>
<evidence type="ECO:0000256" key="1">
    <source>
        <dbReference type="ARBA" id="ARBA00004571"/>
    </source>
</evidence>
<reference evidence="18 19" key="1">
    <citation type="submission" date="2017-02" db="EMBL/GenBank/DDBJ databases">
        <title>Draft genome sequence of Haemophilus felis CCUG 31170 type strain.</title>
        <authorList>
            <person name="Engstrom-Jakobsson H."/>
            <person name="Salva-Serra F."/>
            <person name="Thorell K."/>
            <person name="Gonzales-Siles L."/>
            <person name="Karlsson R."/>
            <person name="Boulund F."/>
            <person name="Engstrand L."/>
            <person name="Kristiansson E."/>
            <person name="Moore E."/>
        </authorList>
    </citation>
    <scope>NUCLEOTIDE SEQUENCE [LARGE SCALE GENOMIC DNA]</scope>
    <source>
        <strain evidence="18 19">CCUG 31170</strain>
    </source>
</reference>
<organism evidence="18 19">
    <name type="scientific">[Haemophilus] felis</name>
    <dbReference type="NCBI Taxonomy" id="123822"/>
    <lineage>
        <taxon>Bacteria</taxon>
        <taxon>Pseudomonadati</taxon>
        <taxon>Pseudomonadota</taxon>
        <taxon>Gammaproteobacteria</taxon>
        <taxon>Pasteurellales</taxon>
        <taxon>Pasteurellaceae</taxon>
    </lineage>
</organism>
<comment type="caution">
    <text evidence="18">The sequence shown here is derived from an EMBL/GenBank/DDBJ whole genome shotgun (WGS) entry which is preliminary data.</text>
</comment>
<evidence type="ECO:0000256" key="15">
    <source>
        <dbReference type="SAM" id="SignalP"/>
    </source>
</evidence>
<dbReference type="PANTHER" id="PTHR33619">
    <property type="entry name" value="POLYSACCHARIDE EXPORT PROTEIN GFCE-RELATED"/>
    <property type="match status" value="1"/>
</dbReference>
<feature type="signal peptide" evidence="15">
    <location>
        <begin position="1"/>
        <end position="20"/>
    </location>
</feature>
<evidence type="ECO:0000256" key="13">
    <source>
        <dbReference type="ARBA" id="ARBA00023237"/>
    </source>
</evidence>
<dbReference type="GO" id="GO:0006811">
    <property type="term" value="P:monoatomic ion transport"/>
    <property type="evidence" value="ECO:0007669"/>
    <property type="project" value="UniProtKB-KW"/>
</dbReference>
<keyword evidence="14" id="KW-0449">Lipoprotein</keyword>
<dbReference type="InterPro" id="IPR054765">
    <property type="entry name" value="SLBB_dom"/>
</dbReference>